<comment type="caution">
    <text evidence="3">The sequence shown here is derived from an EMBL/GenBank/DDBJ whole genome shotgun (WGS) entry which is preliminary data.</text>
</comment>
<evidence type="ECO:0000256" key="1">
    <source>
        <dbReference type="SAM" id="Coils"/>
    </source>
</evidence>
<evidence type="ECO:0000313" key="4">
    <source>
        <dbReference type="Proteomes" id="UP000692954"/>
    </source>
</evidence>
<evidence type="ECO:0000313" key="3">
    <source>
        <dbReference type="EMBL" id="CAD8106797.1"/>
    </source>
</evidence>
<name>A0A8S1PU12_9CILI</name>
<keyword evidence="4" id="KW-1185">Reference proteome</keyword>
<dbReference type="EMBL" id="CAJJDN010000087">
    <property type="protein sequence ID" value="CAD8106797.1"/>
    <property type="molecule type" value="Genomic_DNA"/>
</dbReference>
<organism evidence="3 4">
    <name type="scientific">Paramecium sonneborni</name>
    <dbReference type="NCBI Taxonomy" id="65129"/>
    <lineage>
        <taxon>Eukaryota</taxon>
        <taxon>Sar</taxon>
        <taxon>Alveolata</taxon>
        <taxon>Ciliophora</taxon>
        <taxon>Intramacronucleata</taxon>
        <taxon>Oligohymenophorea</taxon>
        <taxon>Peniculida</taxon>
        <taxon>Parameciidae</taxon>
        <taxon>Paramecium</taxon>
    </lineage>
</organism>
<dbReference type="Proteomes" id="UP000692954">
    <property type="component" value="Unassembled WGS sequence"/>
</dbReference>
<gene>
    <name evidence="3" type="ORF">PSON_ATCC_30995.1.T0870163</name>
</gene>
<keyword evidence="1" id="KW-0175">Coiled coil</keyword>
<sequence length="379" mass="45759">MSIFRGFTSYDYGREYFAFFIRRSFDISDSWFKTRSELEKKLQEEKKKPQETFEMESDFGNFFCQYEKSTKCYFILLSNQKTIKEEQQKVLAAIIEQIKKVNNYNKLTREEFQKNLKQEIEDLLIKAEQEYIEKNGNLELVMTQQSKQHKKFRKDLTLEIEKNEQQKQKTIELIDKMIMKSKMDERVPKQKINFKGFMMFDYVRQYFFMMVNKMIPIQKKWLDDRNAIQKQIMDNQKKPLEIIQLKGESVQFYAKYHKEKKCYFILYSDEIVSSEKQKEVLEKIYQLITQFEYIKMIKEEIETKFVSQVKAILNENEKVDSEQVIMKIEEKNNNIKQQTVSPQQQSEINEKMKLNNTGSLNNQHKNDIFAQEESIPLNS</sequence>
<proteinExistence type="predicted"/>
<dbReference type="AlphaFoldDB" id="A0A8S1PU12"/>
<feature type="region of interest" description="Disordered" evidence="2">
    <location>
        <begin position="336"/>
        <end position="379"/>
    </location>
</feature>
<feature type="compositionally biased region" description="Polar residues" evidence="2">
    <location>
        <begin position="354"/>
        <end position="363"/>
    </location>
</feature>
<evidence type="ECO:0000256" key="2">
    <source>
        <dbReference type="SAM" id="MobiDB-lite"/>
    </source>
</evidence>
<reference evidence="3" key="1">
    <citation type="submission" date="2021-01" db="EMBL/GenBank/DDBJ databases">
        <authorList>
            <consortium name="Genoscope - CEA"/>
            <person name="William W."/>
        </authorList>
    </citation>
    <scope>NUCLEOTIDE SEQUENCE</scope>
</reference>
<accession>A0A8S1PU12</accession>
<feature type="compositionally biased region" description="Polar residues" evidence="2">
    <location>
        <begin position="336"/>
        <end position="347"/>
    </location>
</feature>
<protein>
    <submittedName>
        <fullName evidence="3">Uncharacterized protein</fullName>
    </submittedName>
</protein>
<feature type="coiled-coil region" evidence="1">
    <location>
        <begin position="110"/>
        <end position="173"/>
    </location>
</feature>
<dbReference type="OrthoDB" id="302581at2759"/>